<name>A0A1U7IAI0_9CYAN</name>
<dbReference type="STRING" id="454136.NIES2119_22820"/>
<dbReference type="RefSeq" id="WP_073595804.1">
    <property type="nucleotide sequence ID" value="NZ_MRCE01000028.1"/>
</dbReference>
<dbReference type="Proteomes" id="UP000185860">
    <property type="component" value="Unassembled WGS sequence"/>
</dbReference>
<dbReference type="EMBL" id="MRCE01000028">
    <property type="protein sequence ID" value="OKH33585.1"/>
    <property type="molecule type" value="Genomic_DNA"/>
</dbReference>
<sequence>MTQSQAEPKLYSFDEFISWYPENSEVRYELHDSVQLITSAGFCDRPLGKRPPSAMLQAKLNMLSYCGIPNPSKLIKEQKYIDLNNLGLELTTMIR</sequence>
<proteinExistence type="predicted"/>
<evidence type="ECO:0000313" key="2">
    <source>
        <dbReference type="Proteomes" id="UP000185860"/>
    </source>
</evidence>
<protein>
    <submittedName>
        <fullName evidence="1">Uncharacterized protein</fullName>
    </submittedName>
</protein>
<comment type="caution">
    <text evidence="1">The sequence shown here is derived from an EMBL/GenBank/DDBJ whole genome shotgun (WGS) entry which is preliminary data.</text>
</comment>
<dbReference type="AlphaFoldDB" id="A0A1U7IAI0"/>
<evidence type="ECO:0000313" key="1">
    <source>
        <dbReference type="EMBL" id="OKH33585.1"/>
    </source>
</evidence>
<organism evidence="1 2">
    <name type="scientific">[Phormidium ambiguum] IAM M-71</name>
    <dbReference type="NCBI Taxonomy" id="454136"/>
    <lineage>
        <taxon>Bacteria</taxon>
        <taxon>Bacillati</taxon>
        <taxon>Cyanobacteriota</taxon>
        <taxon>Cyanophyceae</taxon>
        <taxon>Oscillatoriophycideae</taxon>
        <taxon>Aerosakkonematales</taxon>
        <taxon>Aerosakkonemataceae</taxon>
        <taxon>Floridanema</taxon>
    </lineage>
</organism>
<gene>
    <name evidence="1" type="ORF">NIES2119_22820</name>
</gene>
<accession>A0A1U7IAI0</accession>
<reference evidence="1 2" key="1">
    <citation type="submission" date="2016-11" db="EMBL/GenBank/DDBJ databases">
        <title>Draft Genome Sequences of Nine Cyanobacterial Strains from Diverse Habitats.</title>
        <authorList>
            <person name="Zhu T."/>
            <person name="Hou S."/>
            <person name="Lu X."/>
            <person name="Hess W.R."/>
        </authorList>
    </citation>
    <scope>NUCLEOTIDE SEQUENCE [LARGE SCALE GENOMIC DNA]</scope>
    <source>
        <strain evidence="1 2">IAM M-71</strain>
    </source>
</reference>